<protein>
    <submittedName>
        <fullName evidence="1">Uncharacterized protein</fullName>
    </submittedName>
</protein>
<reference evidence="1" key="1">
    <citation type="submission" date="2023-06" db="EMBL/GenBank/DDBJ databases">
        <authorList>
            <person name="Delattre M."/>
        </authorList>
    </citation>
    <scope>NUCLEOTIDE SEQUENCE</scope>
    <source>
        <strain evidence="1">AF72</strain>
    </source>
</reference>
<gene>
    <name evidence="1" type="ORF">MSPICULIGERA_LOCUS1543</name>
</gene>
<dbReference type="AlphaFoldDB" id="A0AA36C5P2"/>
<dbReference type="Proteomes" id="UP001177023">
    <property type="component" value="Unassembled WGS sequence"/>
</dbReference>
<dbReference type="EMBL" id="CATQJA010000443">
    <property type="protein sequence ID" value="CAJ0560400.1"/>
    <property type="molecule type" value="Genomic_DNA"/>
</dbReference>
<proteinExistence type="predicted"/>
<organism evidence="1 2">
    <name type="scientific">Mesorhabditis spiculigera</name>
    <dbReference type="NCBI Taxonomy" id="96644"/>
    <lineage>
        <taxon>Eukaryota</taxon>
        <taxon>Metazoa</taxon>
        <taxon>Ecdysozoa</taxon>
        <taxon>Nematoda</taxon>
        <taxon>Chromadorea</taxon>
        <taxon>Rhabditida</taxon>
        <taxon>Rhabditina</taxon>
        <taxon>Rhabditomorpha</taxon>
        <taxon>Rhabditoidea</taxon>
        <taxon>Rhabditidae</taxon>
        <taxon>Mesorhabditinae</taxon>
        <taxon>Mesorhabditis</taxon>
    </lineage>
</organism>
<evidence type="ECO:0000313" key="1">
    <source>
        <dbReference type="EMBL" id="CAJ0560400.1"/>
    </source>
</evidence>
<name>A0AA36C5P2_9BILA</name>
<feature type="non-terminal residue" evidence="1">
    <location>
        <position position="1"/>
    </location>
</feature>
<comment type="caution">
    <text evidence="1">The sequence shown here is derived from an EMBL/GenBank/DDBJ whole genome shotgun (WGS) entry which is preliminary data.</text>
</comment>
<evidence type="ECO:0000313" key="2">
    <source>
        <dbReference type="Proteomes" id="UP001177023"/>
    </source>
</evidence>
<sequence>MYCELIRVKLSSKPTRSGELSGDSKPFLNYSTTTVQGNISSRRTLRIRQDSRIVAYSSIPHAITFP</sequence>
<keyword evidence="2" id="KW-1185">Reference proteome</keyword>
<accession>A0AA36C5P2</accession>